<dbReference type="InterPro" id="IPR011050">
    <property type="entry name" value="Pectin_lyase_fold/virulence"/>
</dbReference>
<dbReference type="EMBL" id="FNNJ01000001">
    <property type="protein sequence ID" value="SDW45030.1"/>
    <property type="molecule type" value="Genomic_DNA"/>
</dbReference>
<dbReference type="AlphaFoldDB" id="A0A1H2TMH1"/>
<evidence type="ECO:0000256" key="1">
    <source>
        <dbReference type="ARBA" id="ARBA00022729"/>
    </source>
</evidence>
<dbReference type="NCBIfam" id="TIGR04183">
    <property type="entry name" value="Por_Secre_tail"/>
    <property type="match status" value="1"/>
</dbReference>
<evidence type="ECO:0000313" key="5">
    <source>
        <dbReference type="Proteomes" id="UP000199595"/>
    </source>
</evidence>
<dbReference type="Gene3D" id="2.160.20.10">
    <property type="entry name" value="Single-stranded right-handed beta-helix, Pectin lyase-like"/>
    <property type="match status" value="1"/>
</dbReference>
<name>A0A1H2TMH1_9FLAO</name>
<evidence type="ECO:0000256" key="2">
    <source>
        <dbReference type="SAM" id="SignalP"/>
    </source>
</evidence>
<dbReference type="InterPro" id="IPR012334">
    <property type="entry name" value="Pectin_lyas_fold"/>
</dbReference>
<organism evidence="4 5">
    <name type="scientific">Lutibacter oricola</name>
    <dbReference type="NCBI Taxonomy" id="762486"/>
    <lineage>
        <taxon>Bacteria</taxon>
        <taxon>Pseudomonadati</taxon>
        <taxon>Bacteroidota</taxon>
        <taxon>Flavobacteriia</taxon>
        <taxon>Flavobacteriales</taxon>
        <taxon>Flavobacteriaceae</taxon>
        <taxon>Lutibacter</taxon>
    </lineage>
</organism>
<evidence type="ECO:0000313" key="4">
    <source>
        <dbReference type="EMBL" id="SDW45030.1"/>
    </source>
</evidence>
<feature type="chain" id="PRO_5011895953" evidence="2">
    <location>
        <begin position="20"/>
        <end position="944"/>
    </location>
</feature>
<reference evidence="4 5" key="1">
    <citation type="submission" date="2016-10" db="EMBL/GenBank/DDBJ databases">
        <authorList>
            <person name="de Groot N.N."/>
        </authorList>
    </citation>
    <scope>NUCLEOTIDE SEQUENCE [LARGE SCALE GENOMIC DNA]</scope>
    <source>
        <strain evidence="4 5">DSM 24956</strain>
    </source>
</reference>
<dbReference type="SMART" id="SM00710">
    <property type="entry name" value="PbH1"/>
    <property type="match status" value="5"/>
</dbReference>
<keyword evidence="1 2" id="KW-0732">Signal</keyword>
<keyword evidence="5" id="KW-1185">Reference proteome</keyword>
<dbReference type="InterPro" id="IPR008979">
    <property type="entry name" value="Galactose-bd-like_sf"/>
</dbReference>
<gene>
    <name evidence="3" type="ORF">SAMN05444411_101747</name>
    <name evidence="4" type="ORF">SAMN05444411_101751</name>
</gene>
<dbReference type="Proteomes" id="UP000199595">
    <property type="component" value="Unassembled WGS sequence"/>
</dbReference>
<evidence type="ECO:0000313" key="3">
    <source>
        <dbReference type="EMBL" id="SDW44955.1"/>
    </source>
</evidence>
<dbReference type="EMBL" id="FNNJ01000001">
    <property type="protein sequence ID" value="SDW44955.1"/>
    <property type="molecule type" value="Genomic_DNA"/>
</dbReference>
<sequence>MKKSYIFILSLFSFLFANSQNQNFIIDNSYPFEINEESLGNATIGGDTIFVSSTRTKPIKFKSLTGDEGSPIVIINKGGQVKIEDSDSYNWGAITFENCKYIKISGAGHSNYKYGFELVADQCGLAFTELSSDCEAEFIKVNHDGFFGIYAKKDYSGDPPTPHPVFENLVIHDCFIENVSEGMYLGETKTPGMEFKHVKIYNNIVKNTLRECIQIANMVEDVEIYNNTLINAGLDNLYAHTNVLQIGDNSVVNAYNNILVNAPSNGIIVFGKGDCIFTNNYISSTSGVFIDDRTVSDTLSPITFNQNYFKATIGNQVIKNYNENNFITAKDNIYDTDITFFLNESGNTENISVTNNALESIQEIEFTDPDNNDYSLTSANPIEYENIGAPGGPEYIESTPSQIIITSDMVTDLVSGGSVNSPLLLFDEQDTSIENDEHPTSASWKPAYTMNSSSYHVVVDLGAEYYISEIDLHDMHDVHNFTVEYVQDENWTTLFVDPCDSYITWSKNEADITTRYLRFSMYDNVYAAVNEIFIYGYLKETTADSQIVINSEMVVDMVDGGSVNSPILLFDEQDIDIDSGEKPTSDPWKPYYTNANAPYYAIIDLGKEYSISEIDLHDMNDVHDFTVEYGEPLNWTTLFVDSLDLYNTWSKHSVNITTRYLRLAMLDSPYAAVNEIIIYGSPIFNAYELDEIVGEEHLIITSSMVTDLVEGGSVNSPLFLFDEQDLYTESTEHPTSKSWKPDYTMKNTAYHVVLDLGKTYDITKINLHDMHNIYDFTVEYRDGTNWKTLFVDPCDSYNTWSINEVDVTTKYLRFSMYDNVYAAVNEIFIYGEPSVSTSAKPSITSNIEEFNSTESTLNIKSLRLYPNPVAEKLNIEFPLEMMGNNRLFIKNLRGRIIHAENLLVSENTSTKQLTNYQLPKTNGVYTISIMHESGIQKNLKFIKK</sequence>
<dbReference type="SUPFAM" id="SSF49785">
    <property type="entry name" value="Galactose-binding domain-like"/>
    <property type="match status" value="3"/>
</dbReference>
<dbReference type="InterPro" id="IPR026444">
    <property type="entry name" value="Secre_tail"/>
</dbReference>
<dbReference type="SUPFAM" id="SSF51126">
    <property type="entry name" value="Pectin lyase-like"/>
    <property type="match status" value="1"/>
</dbReference>
<dbReference type="STRING" id="762486.SAMN05444411_101747"/>
<dbReference type="InterPro" id="IPR006626">
    <property type="entry name" value="PbH1"/>
</dbReference>
<dbReference type="OrthoDB" id="1405746at2"/>
<dbReference type="RefSeq" id="WP_090119844.1">
    <property type="nucleotide sequence ID" value="NZ_FNNJ01000001.1"/>
</dbReference>
<protein>
    <submittedName>
        <fullName evidence="4">Right handed beta helix region</fullName>
    </submittedName>
</protein>
<accession>A0A1H2TMH1</accession>
<dbReference type="Gene3D" id="2.60.120.260">
    <property type="entry name" value="Galactose-binding domain-like"/>
    <property type="match status" value="3"/>
</dbReference>
<proteinExistence type="predicted"/>
<reference evidence="5" key="2">
    <citation type="submission" date="2016-10" db="EMBL/GenBank/DDBJ databases">
        <authorList>
            <person name="Varghese N."/>
            <person name="Submissions S."/>
        </authorList>
    </citation>
    <scope>NUCLEOTIDE SEQUENCE [LARGE SCALE GENOMIC DNA]</scope>
    <source>
        <strain evidence="5">DSM 24956</strain>
    </source>
</reference>
<feature type="signal peptide" evidence="2">
    <location>
        <begin position="1"/>
        <end position="19"/>
    </location>
</feature>